<keyword evidence="1" id="KW-0812">Transmembrane</keyword>
<feature type="transmembrane region" description="Helical" evidence="1">
    <location>
        <begin position="100"/>
        <end position="122"/>
    </location>
</feature>
<dbReference type="EMBL" id="AP027080">
    <property type="protein sequence ID" value="BDU72682.1"/>
    <property type="molecule type" value="Genomic_DNA"/>
</dbReference>
<protein>
    <submittedName>
        <fullName evidence="2">Uncharacterized protein</fullName>
    </submittedName>
</protein>
<dbReference type="KEGG" id="msil:METEAL_18560"/>
<reference evidence="3" key="1">
    <citation type="journal article" date="2023" name="Int. J. Syst. Evol. Microbiol.">
        <title>Mesoterricola silvestris gen. nov., sp. nov., Mesoterricola sediminis sp. nov., Geothrix oryzae sp. nov., Geothrix edaphica sp. nov., Geothrix rubra sp. nov., and Geothrix limicola sp. nov., six novel members of Acidobacteriota isolated from soils.</title>
        <authorList>
            <person name="Itoh H."/>
            <person name="Sugisawa Y."/>
            <person name="Mise K."/>
            <person name="Xu Z."/>
            <person name="Kuniyasu M."/>
            <person name="Ushijima N."/>
            <person name="Kawano K."/>
            <person name="Kobayashi E."/>
            <person name="Shiratori Y."/>
            <person name="Masuda Y."/>
            <person name="Senoo K."/>
        </authorList>
    </citation>
    <scope>NUCLEOTIDE SEQUENCE [LARGE SCALE GENOMIC DNA]</scope>
    <source>
        <strain evidence="3">W79</strain>
    </source>
</reference>
<accession>A0AA48K9U6</accession>
<feature type="transmembrane region" description="Helical" evidence="1">
    <location>
        <begin position="64"/>
        <end position="80"/>
    </location>
</feature>
<sequence>MPGMPVHTAPKHGRLAPSIQSFLALTNSLRTRPSSMKCPLQQERLELETLPNGIQISVPARRSWFVLLFLTIWLCGWVMGERSALIEVFGHLAKPGPPPAFMAIWLTGWTVGGAFALLTLVWQVAGREIIGIESGYLFHKIQILGITRMREYQGDQIKRLRAVDYSPGFNRQASWVPPLVGQGVGPIAFDYGSKSVRIGQSLDEAEAPRLIELLVSRLPQSVHYS</sequence>
<organism evidence="2 3">
    <name type="scientific">Mesoterricola silvestris</name>
    <dbReference type="NCBI Taxonomy" id="2927979"/>
    <lineage>
        <taxon>Bacteria</taxon>
        <taxon>Pseudomonadati</taxon>
        <taxon>Acidobacteriota</taxon>
        <taxon>Holophagae</taxon>
        <taxon>Holophagales</taxon>
        <taxon>Holophagaceae</taxon>
        <taxon>Mesoterricola</taxon>
    </lineage>
</organism>
<keyword evidence="1" id="KW-0472">Membrane</keyword>
<keyword evidence="1" id="KW-1133">Transmembrane helix</keyword>
<proteinExistence type="predicted"/>
<gene>
    <name evidence="2" type="ORF">METEAL_18560</name>
</gene>
<name>A0AA48K9U6_9BACT</name>
<evidence type="ECO:0000313" key="2">
    <source>
        <dbReference type="EMBL" id="BDU72682.1"/>
    </source>
</evidence>
<evidence type="ECO:0000313" key="3">
    <source>
        <dbReference type="Proteomes" id="UP001238179"/>
    </source>
</evidence>
<dbReference type="Proteomes" id="UP001238179">
    <property type="component" value="Chromosome"/>
</dbReference>
<dbReference type="AlphaFoldDB" id="A0AA48K9U6"/>
<keyword evidence="3" id="KW-1185">Reference proteome</keyword>
<evidence type="ECO:0000256" key="1">
    <source>
        <dbReference type="SAM" id="Phobius"/>
    </source>
</evidence>